<organism evidence="10 11">
    <name type="scientific">Thermomonospora echinospora</name>
    <dbReference type="NCBI Taxonomy" id="1992"/>
    <lineage>
        <taxon>Bacteria</taxon>
        <taxon>Bacillati</taxon>
        <taxon>Actinomycetota</taxon>
        <taxon>Actinomycetes</taxon>
        <taxon>Streptosporangiales</taxon>
        <taxon>Thermomonosporaceae</taxon>
        <taxon>Thermomonospora</taxon>
    </lineage>
</organism>
<dbReference type="GO" id="GO:0051539">
    <property type="term" value="F:4 iron, 4 sulfur cluster binding"/>
    <property type="evidence" value="ECO:0007669"/>
    <property type="project" value="UniProtKB-KW"/>
</dbReference>
<dbReference type="RefSeq" id="WP_103940945.1">
    <property type="nucleotide sequence ID" value="NZ_FNVO01000013.1"/>
</dbReference>
<evidence type="ECO:0000256" key="5">
    <source>
        <dbReference type="ARBA" id="ARBA00023004"/>
    </source>
</evidence>
<dbReference type="PANTHER" id="PTHR21339">
    <property type="entry name" value="RADICAL S-ADENOSYL METHIONINE DOMAIN-CONTAINING PROTEIN 2"/>
    <property type="match status" value="1"/>
</dbReference>
<dbReference type="PROSITE" id="PS51918">
    <property type="entry name" value="RADICAL_SAM"/>
    <property type="match status" value="1"/>
</dbReference>
<evidence type="ECO:0000259" key="9">
    <source>
        <dbReference type="PROSITE" id="PS51918"/>
    </source>
</evidence>
<evidence type="ECO:0000256" key="8">
    <source>
        <dbReference type="ARBA" id="ARBA00039667"/>
    </source>
</evidence>
<dbReference type="SFLD" id="SFLDS00029">
    <property type="entry name" value="Radical_SAM"/>
    <property type="match status" value="1"/>
</dbReference>
<dbReference type="InterPro" id="IPR013785">
    <property type="entry name" value="Aldolase_TIM"/>
</dbReference>
<dbReference type="GO" id="GO:0003824">
    <property type="term" value="F:catalytic activity"/>
    <property type="evidence" value="ECO:0007669"/>
    <property type="project" value="InterPro"/>
</dbReference>
<keyword evidence="2" id="KW-0004">4Fe-4S</keyword>
<keyword evidence="6" id="KW-0411">Iron-sulfur</keyword>
<evidence type="ECO:0000256" key="6">
    <source>
        <dbReference type="ARBA" id="ARBA00023014"/>
    </source>
</evidence>
<dbReference type="Pfam" id="PF04055">
    <property type="entry name" value="Radical_SAM"/>
    <property type="match status" value="1"/>
</dbReference>
<keyword evidence="5" id="KW-0408">Iron</keyword>
<dbReference type="OrthoDB" id="9782387at2"/>
<evidence type="ECO:0000256" key="3">
    <source>
        <dbReference type="ARBA" id="ARBA00022691"/>
    </source>
</evidence>
<keyword evidence="7" id="KW-0051">Antiviral defense</keyword>
<dbReference type="NCBIfam" id="NF038283">
    <property type="entry name" value="viperin_w_prok"/>
    <property type="match status" value="1"/>
</dbReference>
<evidence type="ECO:0000256" key="1">
    <source>
        <dbReference type="ARBA" id="ARBA00001966"/>
    </source>
</evidence>
<dbReference type="InterPro" id="IPR007197">
    <property type="entry name" value="rSAM"/>
</dbReference>
<dbReference type="SUPFAM" id="SSF102114">
    <property type="entry name" value="Radical SAM enzymes"/>
    <property type="match status" value="1"/>
</dbReference>
<dbReference type="AlphaFoldDB" id="A0A1H6D571"/>
<dbReference type="InterPro" id="IPR051196">
    <property type="entry name" value="RSAD2/Viperin_antiviral"/>
</dbReference>
<evidence type="ECO:0000313" key="11">
    <source>
        <dbReference type="Proteomes" id="UP000236723"/>
    </source>
</evidence>
<dbReference type="SFLD" id="SFLDG01088">
    <property type="entry name" value="antiviral_proteins"/>
    <property type="match status" value="1"/>
</dbReference>
<accession>A0A1H6D571</accession>
<dbReference type="EMBL" id="FNVO01000013">
    <property type="protein sequence ID" value="SEG80128.1"/>
    <property type="molecule type" value="Genomic_DNA"/>
</dbReference>
<evidence type="ECO:0000313" key="10">
    <source>
        <dbReference type="EMBL" id="SEG80128.1"/>
    </source>
</evidence>
<feature type="domain" description="Radical SAM core" evidence="9">
    <location>
        <begin position="6"/>
        <end position="229"/>
    </location>
</feature>
<dbReference type="SMART" id="SM00729">
    <property type="entry name" value="Elp3"/>
    <property type="match status" value="1"/>
</dbReference>
<sequence>MGMPDSPRVPVETVNFHLWQPCNMSCRFCFATFRDVRRTVLPEGHLERADAERVVAGLAEAGFTKLTFAGGEPLLCPWLANLVTLAHRLGMVTSVVTNGSLLDEAALARFHGVLDWITVSVDSPRPQTLQLLGRTTAGRAIGGDEYLALFRRIRELGFRLKMNTVVTAGNWREDMADFVIEARPERWKVFQALPVAGQNSGRVDPLLTTLEQFEDFVSRHLRVEPAGIRLIPEDNDVMTGSYAMVDPAGRFFDSVDSRGYTYSEPILRVGVHRAISQVRISRVKFLVRGGLYDFTPEPEPVAGLLAADESGRM</sequence>
<proteinExistence type="predicted"/>
<dbReference type="InterPro" id="IPR058240">
    <property type="entry name" value="rSAM_sf"/>
</dbReference>
<evidence type="ECO:0000256" key="7">
    <source>
        <dbReference type="ARBA" id="ARBA00023118"/>
    </source>
</evidence>
<gene>
    <name evidence="10" type="ORF">SAMN04489712_11320</name>
</gene>
<dbReference type="PANTHER" id="PTHR21339:SF0">
    <property type="entry name" value="S-ADENOSYLMETHIONINE-DEPENDENT NUCLEOTIDE DEHYDRATASE RSAD2"/>
    <property type="match status" value="1"/>
</dbReference>
<keyword evidence="3" id="KW-0949">S-adenosyl-L-methionine</keyword>
<protein>
    <recommendedName>
        <fullName evidence="8">S-adenosylmethionine-dependent nucleotide dehydratase</fullName>
    </recommendedName>
</protein>
<dbReference type="InterPro" id="IPR006638">
    <property type="entry name" value="Elp3/MiaA/NifB-like_rSAM"/>
</dbReference>
<keyword evidence="11" id="KW-1185">Reference proteome</keyword>
<dbReference type="Proteomes" id="UP000236723">
    <property type="component" value="Unassembled WGS sequence"/>
</dbReference>
<comment type="cofactor">
    <cofactor evidence="1">
        <name>[4Fe-4S] cluster</name>
        <dbReference type="ChEBI" id="CHEBI:49883"/>
    </cofactor>
</comment>
<dbReference type="GO" id="GO:0046872">
    <property type="term" value="F:metal ion binding"/>
    <property type="evidence" value="ECO:0007669"/>
    <property type="project" value="UniProtKB-KW"/>
</dbReference>
<evidence type="ECO:0000256" key="2">
    <source>
        <dbReference type="ARBA" id="ARBA00022485"/>
    </source>
</evidence>
<dbReference type="Gene3D" id="3.20.20.70">
    <property type="entry name" value="Aldolase class I"/>
    <property type="match status" value="1"/>
</dbReference>
<dbReference type="CDD" id="cd01335">
    <property type="entry name" value="Radical_SAM"/>
    <property type="match status" value="1"/>
</dbReference>
<keyword evidence="4" id="KW-0479">Metal-binding</keyword>
<name>A0A1H6D571_9ACTN</name>
<dbReference type="SFLD" id="SFLDG01067">
    <property type="entry name" value="SPASM/twitch_domain_containing"/>
    <property type="match status" value="1"/>
</dbReference>
<evidence type="ECO:0000256" key="4">
    <source>
        <dbReference type="ARBA" id="ARBA00022723"/>
    </source>
</evidence>
<reference evidence="11" key="1">
    <citation type="submission" date="2016-10" db="EMBL/GenBank/DDBJ databases">
        <authorList>
            <person name="Varghese N."/>
            <person name="Submissions S."/>
        </authorList>
    </citation>
    <scope>NUCLEOTIDE SEQUENCE [LARGE SCALE GENOMIC DNA]</scope>
    <source>
        <strain evidence="11">DSM 43163</strain>
    </source>
</reference>
<dbReference type="GO" id="GO:0051607">
    <property type="term" value="P:defense response to virus"/>
    <property type="evidence" value="ECO:0007669"/>
    <property type="project" value="UniProtKB-KW"/>
</dbReference>